<feature type="transmembrane region" description="Helical" evidence="15">
    <location>
        <begin position="157"/>
        <end position="179"/>
    </location>
</feature>
<keyword evidence="8" id="KW-0915">Sodium</keyword>
<feature type="transmembrane region" description="Helical" evidence="15">
    <location>
        <begin position="315"/>
        <end position="333"/>
    </location>
</feature>
<evidence type="ECO:0000256" key="12">
    <source>
        <dbReference type="ARBA" id="ARBA00033708"/>
    </source>
</evidence>
<feature type="transmembrane region" description="Helical" evidence="15">
    <location>
        <begin position="477"/>
        <end position="497"/>
    </location>
</feature>
<dbReference type="InterPro" id="IPR001734">
    <property type="entry name" value="Na/solute_symporter"/>
</dbReference>
<dbReference type="GO" id="GO:0015293">
    <property type="term" value="F:symporter activity"/>
    <property type="evidence" value="ECO:0007669"/>
    <property type="project" value="UniProtKB-KW"/>
</dbReference>
<keyword evidence="10 15" id="KW-0472">Membrane</keyword>
<evidence type="ECO:0000256" key="3">
    <source>
        <dbReference type="ARBA" id="ARBA00022448"/>
    </source>
</evidence>
<protein>
    <submittedName>
        <fullName evidence="16">Na+/proline symporter</fullName>
    </submittedName>
</protein>
<evidence type="ECO:0000256" key="10">
    <source>
        <dbReference type="ARBA" id="ARBA00023136"/>
    </source>
</evidence>
<feature type="transmembrane region" description="Helical" evidence="15">
    <location>
        <begin position="191"/>
        <end position="214"/>
    </location>
</feature>
<dbReference type="Pfam" id="PF00474">
    <property type="entry name" value="SSF"/>
    <property type="match status" value="1"/>
</dbReference>
<dbReference type="GO" id="GO:0006814">
    <property type="term" value="P:sodium ion transport"/>
    <property type="evidence" value="ECO:0007669"/>
    <property type="project" value="UniProtKB-KW"/>
</dbReference>
<dbReference type="InterPro" id="IPR038377">
    <property type="entry name" value="Na/Glc_symporter_sf"/>
</dbReference>
<sequence length="573" mass="60289">MDDLQQLSGLAVLGLFLLFFGVSLYISLRISKKRENADGYMTGGGRIGFGISAASMTATWIWAASMYASATSGFQFGLSGPIHYGLWGALMILLIYPFGRRIRQVAPRAHTIAEVMFARHGRSSQLMLAGSNVLGSIISLTSNLIAGGALIDMLSPFTFTQGIVAIGAGVLLYTLWAGFRASVLTDFVQVVFMLGAVVIIIPVVFYAAGGPALFETGAHHLTPQQQDFFSSDAFFNQGAPYIAAVLAYAIGNQTIAQRLFAVREDLIKKTFVTATVGYGATIIGIGMLGVIALYAGISPVGGDVNNLIPQMAATYLPPALLALFFIMIIGSLSSTADADLTALASIVMADIYGQNIAGKARANPRTMVLVGRITMIVAITAGIFFAGSQLNILDLLVFVGALWGALVFPVIASFYWNRVTNAAFSIAVVSALAVFLPVRFEWIDLSGGLGIASDILSTIGIGVVLGLMAFGFFGMRAALIVGGIATVAAAPVSIGFLHQYPVLSGSLVAYAVSTIVCIAITLVSDQRFDFALIKERTGDFDPEDEAGARVEAGDSDVDSPDSDGRDPVKAAHP</sequence>
<comment type="caution">
    <text evidence="16">The sequence shown here is derived from an EMBL/GenBank/DDBJ whole genome shotgun (WGS) entry which is preliminary data.</text>
</comment>
<dbReference type="InterPro" id="IPR050277">
    <property type="entry name" value="Sodium:Solute_Symporter"/>
</dbReference>
<comment type="subcellular location">
    <subcellularLocation>
        <location evidence="1">Cell membrane</location>
        <topology evidence="1">Multi-pass membrane protein</topology>
    </subcellularLocation>
</comment>
<evidence type="ECO:0000256" key="9">
    <source>
        <dbReference type="ARBA" id="ARBA00023065"/>
    </source>
</evidence>
<evidence type="ECO:0000256" key="11">
    <source>
        <dbReference type="ARBA" id="ARBA00023201"/>
    </source>
</evidence>
<gene>
    <name evidence="16" type="ORF">FB566_0909</name>
</gene>
<name>A0A543AS56_9ACTN</name>
<feature type="transmembrane region" description="Helical" evidence="15">
    <location>
        <begin position="6"/>
        <end position="26"/>
    </location>
</feature>
<evidence type="ECO:0000256" key="5">
    <source>
        <dbReference type="ARBA" id="ARBA00022692"/>
    </source>
</evidence>
<dbReference type="GO" id="GO:0005886">
    <property type="term" value="C:plasma membrane"/>
    <property type="evidence" value="ECO:0007669"/>
    <property type="project" value="UniProtKB-SubCell"/>
</dbReference>
<feature type="transmembrane region" description="Helical" evidence="15">
    <location>
        <begin position="47"/>
        <end position="70"/>
    </location>
</feature>
<feature type="transmembrane region" description="Helical" evidence="15">
    <location>
        <begin position="446"/>
        <end position="470"/>
    </location>
</feature>
<evidence type="ECO:0000256" key="14">
    <source>
        <dbReference type="SAM" id="MobiDB-lite"/>
    </source>
</evidence>
<dbReference type="AlphaFoldDB" id="A0A543AS56"/>
<proteinExistence type="inferred from homology"/>
<evidence type="ECO:0000313" key="17">
    <source>
        <dbReference type="Proteomes" id="UP000317043"/>
    </source>
</evidence>
<keyword evidence="6" id="KW-0769">Symport</keyword>
<keyword evidence="5 15" id="KW-0812">Transmembrane</keyword>
<dbReference type="Proteomes" id="UP000317043">
    <property type="component" value="Unassembled WGS sequence"/>
</dbReference>
<feature type="transmembrane region" description="Helical" evidence="15">
    <location>
        <begin position="271"/>
        <end position="295"/>
    </location>
</feature>
<evidence type="ECO:0000256" key="13">
    <source>
        <dbReference type="RuleBase" id="RU362091"/>
    </source>
</evidence>
<keyword evidence="11" id="KW-0739">Sodium transport</keyword>
<dbReference type="OrthoDB" id="9789704at2"/>
<dbReference type="EMBL" id="VFOW01000001">
    <property type="protein sequence ID" value="TQL75407.1"/>
    <property type="molecule type" value="Genomic_DNA"/>
</dbReference>
<feature type="region of interest" description="Disordered" evidence="14">
    <location>
        <begin position="539"/>
        <end position="573"/>
    </location>
</feature>
<feature type="transmembrane region" description="Helical" evidence="15">
    <location>
        <begin position="82"/>
        <end position="99"/>
    </location>
</feature>
<evidence type="ECO:0000313" key="16">
    <source>
        <dbReference type="EMBL" id="TQL75407.1"/>
    </source>
</evidence>
<evidence type="ECO:0000256" key="2">
    <source>
        <dbReference type="ARBA" id="ARBA00006434"/>
    </source>
</evidence>
<feature type="transmembrane region" description="Helical" evidence="15">
    <location>
        <begin position="422"/>
        <end position="440"/>
    </location>
</feature>
<dbReference type="PROSITE" id="PS50283">
    <property type="entry name" value="NA_SOLUT_SYMP_3"/>
    <property type="match status" value="1"/>
</dbReference>
<keyword evidence="17" id="KW-1185">Reference proteome</keyword>
<feature type="transmembrane region" description="Helical" evidence="15">
    <location>
        <begin position="234"/>
        <end position="251"/>
    </location>
</feature>
<evidence type="ECO:0000256" key="15">
    <source>
        <dbReference type="SAM" id="Phobius"/>
    </source>
</evidence>
<feature type="transmembrane region" description="Helical" evidence="15">
    <location>
        <begin position="503"/>
        <end position="524"/>
    </location>
</feature>
<evidence type="ECO:0000256" key="8">
    <source>
        <dbReference type="ARBA" id="ARBA00023053"/>
    </source>
</evidence>
<feature type="transmembrane region" description="Helical" evidence="15">
    <location>
        <begin position="369"/>
        <end position="386"/>
    </location>
</feature>
<feature type="transmembrane region" description="Helical" evidence="15">
    <location>
        <begin position="392"/>
        <end position="415"/>
    </location>
</feature>
<feature type="compositionally biased region" description="Basic and acidic residues" evidence="14">
    <location>
        <begin position="562"/>
        <end position="573"/>
    </location>
</feature>
<accession>A0A543AS56</accession>
<comment type="similarity">
    <text evidence="2 13">Belongs to the sodium:solute symporter (SSF) (TC 2.A.21) family.</text>
</comment>
<evidence type="ECO:0000256" key="6">
    <source>
        <dbReference type="ARBA" id="ARBA00022847"/>
    </source>
</evidence>
<keyword evidence="7 15" id="KW-1133">Transmembrane helix</keyword>
<keyword evidence="3" id="KW-0813">Transport</keyword>
<dbReference type="Gene3D" id="1.20.1730.10">
    <property type="entry name" value="Sodium/glucose cotransporter"/>
    <property type="match status" value="1"/>
</dbReference>
<organism evidence="16 17">
    <name type="scientific">Stackebrandtia endophytica</name>
    <dbReference type="NCBI Taxonomy" id="1496996"/>
    <lineage>
        <taxon>Bacteria</taxon>
        <taxon>Bacillati</taxon>
        <taxon>Actinomycetota</taxon>
        <taxon>Actinomycetes</taxon>
        <taxon>Glycomycetales</taxon>
        <taxon>Glycomycetaceae</taxon>
        <taxon>Stackebrandtia</taxon>
    </lineage>
</organism>
<feature type="transmembrane region" description="Helical" evidence="15">
    <location>
        <begin position="126"/>
        <end position="151"/>
    </location>
</feature>
<dbReference type="RefSeq" id="WP_142035238.1">
    <property type="nucleotide sequence ID" value="NZ_JBHTGS010000001.1"/>
</dbReference>
<keyword evidence="4" id="KW-1003">Cell membrane</keyword>
<comment type="catalytic activity">
    <reaction evidence="12">
        <text>L-proline(in) + Na(+)(in) = L-proline(out) + Na(+)(out)</text>
        <dbReference type="Rhea" id="RHEA:28967"/>
        <dbReference type="ChEBI" id="CHEBI:29101"/>
        <dbReference type="ChEBI" id="CHEBI:60039"/>
    </reaction>
</comment>
<evidence type="ECO:0000256" key="1">
    <source>
        <dbReference type="ARBA" id="ARBA00004651"/>
    </source>
</evidence>
<dbReference type="CDD" id="cd11476">
    <property type="entry name" value="SLC5sbd_DUR3"/>
    <property type="match status" value="1"/>
</dbReference>
<dbReference type="PANTHER" id="PTHR48086:SF3">
    <property type="entry name" value="SODIUM_PROLINE SYMPORTER"/>
    <property type="match status" value="1"/>
</dbReference>
<keyword evidence="9" id="KW-0406">Ion transport</keyword>
<dbReference type="PANTHER" id="PTHR48086">
    <property type="entry name" value="SODIUM/PROLINE SYMPORTER-RELATED"/>
    <property type="match status" value="1"/>
</dbReference>
<evidence type="ECO:0000256" key="4">
    <source>
        <dbReference type="ARBA" id="ARBA00022475"/>
    </source>
</evidence>
<evidence type="ECO:0000256" key="7">
    <source>
        <dbReference type="ARBA" id="ARBA00022989"/>
    </source>
</evidence>
<dbReference type="InParanoid" id="A0A543AS56"/>
<reference evidence="16 17" key="1">
    <citation type="submission" date="2019-06" db="EMBL/GenBank/DDBJ databases">
        <title>Sequencing the genomes of 1000 actinobacteria strains.</title>
        <authorList>
            <person name="Klenk H.-P."/>
        </authorList>
    </citation>
    <scope>NUCLEOTIDE SEQUENCE [LARGE SCALE GENOMIC DNA]</scope>
    <source>
        <strain evidence="16 17">DSM 45928</strain>
    </source>
</reference>